<protein>
    <submittedName>
        <fullName evidence="1">Uncharacterized protein</fullName>
    </submittedName>
</protein>
<accession>A0A640T784</accession>
<sequence length="170" mass="18342">MTMIDPMTAPQHGPLADAPLEQLFPEAGEGDLELIRLQGARMDAALGPKGPARWEWEPGALYTDITVCDAPGDRVEYSLQVDCSEGTSAWAFAGVSVACGCEENHETHLVHTEPVYLTELTSLYEGTELGMAFTLVAWELVGWIENPTEPAAWRSQKGLPAPRGTAPPGH</sequence>
<organism evidence="1 2">
    <name type="scientific">Streptomyces glebosus</name>
    <dbReference type="NCBI Taxonomy" id="249580"/>
    <lineage>
        <taxon>Bacteria</taxon>
        <taxon>Bacillati</taxon>
        <taxon>Actinomycetota</taxon>
        <taxon>Actinomycetes</taxon>
        <taxon>Kitasatosporales</taxon>
        <taxon>Streptomycetaceae</taxon>
        <taxon>Streptomyces</taxon>
    </lineage>
</organism>
<dbReference type="EMBL" id="BLIO01000001">
    <property type="protein sequence ID" value="GFE19044.1"/>
    <property type="molecule type" value="Genomic_DNA"/>
</dbReference>
<comment type="caution">
    <text evidence="1">The sequence shown here is derived from an EMBL/GenBank/DDBJ whole genome shotgun (WGS) entry which is preliminary data.</text>
</comment>
<proteinExistence type="predicted"/>
<keyword evidence="2" id="KW-1185">Reference proteome</keyword>
<dbReference type="AlphaFoldDB" id="A0A640T784"/>
<gene>
    <name evidence="1" type="ORF">Sgleb_70910</name>
</gene>
<evidence type="ECO:0000313" key="1">
    <source>
        <dbReference type="EMBL" id="GFE19044.1"/>
    </source>
</evidence>
<dbReference type="Proteomes" id="UP000430079">
    <property type="component" value="Unassembled WGS sequence"/>
</dbReference>
<reference evidence="1 2" key="1">
    <citation type="submission" date="2019-12" db="EMBL/GenBank/DDBJ databases">
        <title>Whole genome shotgun sequence of Streptomyces hygroscopicus subsp. glebosus NBRC 13786.</title>
        <authorList>
            <person name="Ichikawa N."/>
            <person name="Kimura A."/>
            <person name="Kitahashi Y."/>
            <person name="Komaki H."/>
            <person name="Tamura T."/>
        </authorList>
    </citation>
    <scope>NUCLEOTIDE SEQUENCE [LARGE SCALE GENOMIC DNA]</scope>
    <source>
        <strain evidence="1 2">NBRC 13786</strain>
    </source>
</reference>
<evidence type="ECO:0000313" key="2">
    <source>
        <dbReference type="Proteomes" id="UP000430079"/>
    </source>
</evidence>
<name>A0A640T784_9ACTN</name>